<dbReference type="PANTHER" id="PTHR12521">
    <property type="entry name" value="PROTEIN C6ORF130"/>
    <property type="match status" value="1"/>
</dbReference>
<keyword evidence="4" id="KW-1185">Reference proteome</keyword>
<proteinExistence type="predicted"/>
<dbReference type="SUPFAM" id="SSF52949">
    <property type="entry name" value="Macro domain-like"/>
    <property type="match status" value="1"/>
</dbReference>
<gene>
    <name evidence="3" type="ORF">EAH81_13230</name>
</gene>
<dbReference type="Gene3D" id="3.40.220.10">
    <property type="entry name" value="Leucine Aminopeptidase, subunit E, domain 1"/>
    <property type="match status" value="1"/>
</dbReference>
<comment type="caution">
    <text evidence="3">The sequence shown here is derived from an EMBL/GenBank/DDBJ whole genome shotgun (WGS) entry which is preliminary data.</text>
</comment>
<dbReference type="Proteomes" id="UP000319700">
    <property type="component" value="Unassembled WGS sequence"/>
</dbReference>
<evidence type="ECO:0000259" key="2">
    <source>
        <dbReference type="PROSITE" id="PS51154"/>
    </source>
</evidence>
<dbReference type="OrthoDB" id="9780211at2"/>
<evidence type="ECO:0000256" key="1">
    <source>
        <dbReference type="ARBA" id="ARBA00035885"/>
    </source>
</evidence>
<sequence length="151" mass="17074">MVTYIEYGNIFTLEGILNYAHGCNCAGAMGKGIALQFRDKFPVMYQQYKEMCKEGKFSLGDVFTYNHDDKIIFNLGTQKTWKTKADIKAIETALMKMMDYANQNKVYKIALPKIGAGLGGLNWDDVKNVIDKVAGSFPNIDLFVVENYKEN</sequence>
<protein>
    <submittedName>
        <fullName evidence="3">Phosphatase</fullName>
    </submittedName>
</protein>
<evidence type="ECO:0000313" key="4">
    <source>
        <dbReference type="Proteomes" id="UP000319700"/>
    </source>
</evidence>
<accession>A0A502ETX6</accession>
<dbReference type="PANTHER" id="PTHR12521:SF0">
    <property type="entry name" value="ADP-RIBOSE GLYCOHYDROLASE OARD1"/>
    <property type="match status" value="1"/>
</dbReference>
<evidence type="ECO:0000313" key="3">
    <source>
        <dbReference type="EMBL" id="TPG40249.1"/>
    </source>
</evidence>
<dbReference type="RefSeq" id="WP_140507674.1">
    <property type="nucleotide sequence ID" value="NZ_RCZH01000007.1"/>
</dbReference>
<dbReference type="PROSITE" id="PS51154">
    <property type="entry name" value="MACRO"/>
    <property type="match status" value="1"/>
</dbReference>
<dbReference type="Pfam" id="PF01661">
    <property type="entry name" value="Macro"/>
    <property type="match status" value="1"/>
</dbReference>
<comment type="catalytic activity">
    <reaction evidence="1">
        <text>an N-(ADP-alpha-D-ribosyl)-thymidine in DNA + H2O = a thymidine in DNA + ADP-D-ribose</text>
        <dbReference type="Rhea" id="RHEA:71655"/>
        <dbReference type="Rhea" id="RHEA-COMP:13556"/>
        <dbReference type="Rhea" id="RHEA-COMP:18051"/>
        <dbReference type="ChEBI" id="CHEBI:15377"/>
        <dbReference type="ChEBI" id="CHEBI:57967"/>
        <dbReference type="ChEBI" id="CHEBI:137386"/>
        <dbReference type="ChEBI" id="CHEBI:191199"/>
    </reaction>
    <physiologicalReaction direction="left-to-right" evidence="1">
        <dbReference type="Rhea" id="RHEA:71656"/>
    </physiologicalReaction>
</comment>
<dbReference type="EMBL" id="RCZH01000007">
    <property type="protein sequence ID" value="TPG40249.1"/>
    <property type="molecule type" value="Genomic_DNA"/>
</dbReference>
<dbReference type="GO" id="GO:0140291">
    <property type="term" value="P:peptidyl-glutamate ADP-deribosylation"/>
    <property type="evidence" value="ECO:0007669"/>
    <property type="project" value="TreeGrafter"/>
</dbReference>
<dbReference type="SMART" id="SM00506">
    <property type="entry name" value="A1pp"/>
    <property type="match status" value="1"/>
</dbReference>
<dbReference type="AlphaFoldDB" id="A0A502ETX6"/>
<organism evidence="3 4">
    <name type="scientific">Flavobacterium pectinovorum</name>
    <dbReference type="NCBI Taxonomy" id="29533"/>
    <lineage>
        <taxon>Bacteria</taxon>
        <taxon>Pseudomonadati</taxon>
        <taxon>Bacteroidota</taxon>
        <taxon>Flavobacteriia</taxon>
        <taxon>Flavobacteriales</taxon>
        <taxon>Flavobacteriaceae</taxon>
        <taxon>Flavobacterium</taxon>
    </lineage>
</organism>
<dbReference type="InterPro" id="IPR050892">
    <property type="entry name" value="ADP-ribose_metab_enzymes"/>
</dbReference>
<dbReference type="CDD" id="cd02901">
    <property type="entry name" value="Macro_Poa1p-like"/>
    <property type="match status" value="1"/>
</dbReference>
<dbReference type="InterPro" id="IPR043472">
    <property type="entry name" value="Macro_dom-like"/>
</dbReference>
<name>A0A502ETX6_9FLAO</name>
<reference evidence="3 4" key="1">
    <citation type="journal article" date="2019" name="Environ. Microbiol.">
        <title>Species interactions and distinct microbial communities in high Arctic permafrost affected cryosols are associated with the CH4 and CO2 gas fluxes.</title>
        <authorList>
            <person name="Altshuler I."/>
            <person name="Hamel J."/>
            <person name="Turney S."/>
            <person name="Magnuson E."/>
            <person name="Levesque R."/>
            <person name="Greer C."/>
            <person name="Whyte L.G."/>
        </authorList>
    </citation>
    <scope>NUCLEOTIDE SEQUENCE [LARGE SCALE GENOMIC DNA]</scope>
    <source>
        <strain evidence="3 4">42</strain>
    </source>
</reference>
<feature type="domain" description="Macro" evidence="2">
    <location>
        <begin position="1"/>
        <end position="151"/>
    </location>
</feature>
<dbReference type="InterPro" id="IPR002589">
    <property type="entry name" value="Macro_dom"/>
</dbReference>